<keyword evidence="3" id="KW-1185">Reference proteome</keyword>
<evidence type="ECO:0000313" key="3">
    <source>
        <dbReference type="Proteomes" id="UP000001916"/>
    </source>
</evidence>
<protein>
    <recommendedName>
        <fullName evidence="1">ScoMcrA-like SRA domain-containing protein</fullName>
    </recommendedName>
</protein>
<dbReference type="AlphaFoldDB" id="D7BDY5"/>
<feature type="domain" description="ScoMcrA-like SRA" evidence="1">
    <location>
        <begin position="27"/>
        <end position="94"/>
    </location>
</feature>
<reference evidence="2 3" key="1">
    <citation type="journal article" date="2010" name="Stand. Genomic Sci.">
        <title>Complete genome sequence of Meiothermus silvanus type strain (VI-R2).</title>
        <authorList>
            <person name="Sikorski J."/>
            <person name="Tindall B.J."/>
            <person name="Lowry S."/>
            <person name="Lucas S."/>
            <person name="Nolan M."/>
            <person name="Copeland A."/>
            <person name="Glavina Del Rio T."/>
            <person name="Tice H."/>
            <person name="Cheng J.F."/>
            <person name="Han C."/>
            <person name="Pitluck S."/>
            <person name="Liolios K."/>
            <person name="Ivanova N."/>
            <person name="Mavromatis K."/>
            <person name="Mikhailova N."/>
            <person name="Pati A."/>
            <person name="Goodwin L."/>
            <person name="Chen A."/>
            <person name="Palaniappan K."/>
            <person name="Land M."/>
            <person name="Hauser L."/>
            <person name="Chang Y.J."/>
            <person name="Jeffries C.D."/>
            <person name="Rohde M."/>
            <person name="Goker M."/>
            <person name="Woyke T."/>
            <person name="Bristow J."/>
            <person name="Eisen J.A."/>
            <person name="Markowitz V."/>
            <person name="Hugenholtz P."/>
            <person name="Kyrpides N.C."/>
            <person name="Klenk H.P."/>
            <person name="Lapidus A."/>
        </authorList>
    </citation>
    <scope>NUCLEOTIDE SEQUENCE [LARGE SCALE GENOMIC DNA]</scope>
    <source>
        <strain evidence="3">ATCC 700542 / DSM 9946 / VI-R2</strain>
    </source>
</reference>
<evidence type="ECO:0000313" key="2">
    <source>
        <dbReference type="EMBL" id="ADH63136.1"/>
    </source>
</evidence>
<dbReference type="OrthoDB" id="32277at2"/>
<dbReference type="EMBL" id="CP002042">
    <property type="protein sequence ID" value="ADH63136.1"/>
    <property type="molecule type" value="Genomic_DNA"/>
</dbReference>
<dbReference type="HOGENOM" id="CLU_2002843_0_0_0"/>
<organism evidence="2 3">
    <name type="scientific">Allomeiothermus silvanus (strain ATCC 700542 / DSM 9946 / NBRC 106475 / NCIMB 13440 / VI-R2)</name>
    <name type="common">Thermus silvanus</name>
    <dbReference type="NCBI Taxonomy" id="526227"/>
    <lineage>
        <taxon>Bacteria</taxon>
        <taxon>Thermotogati</taxon>
        <taxon>Deinococcota</taxon>
        <taxon>Deinococci</taxon>
        <taxon>Thermales</taxon>
        <taxon>Thermaceae</taxon>
        <taxon>Allomeiothermus</taxon>
    </lineage>
</organism>
<accession>D7BDY5</accession>
<evidence type="ECO:0000259" key="1">
    <source>
        <dbReference type="Pfam" id="PF26348"/>
    </source>
</evidence>
<dbReference type="Pfam" id="PF26348">
    <property type="entry name" value="SRA_ScoMcrA"/>
    <property type="match status" value="1"/>
</dbReference>
<dbReference type="KEGG" id="msv:Mesil_1239"/>
<sequence>MSWREVLVIHKTLRGIGWESLLVDRGESGYRNEFLPDGRIVYPGEGLRGNQQPTGGNRILLEAYADKRPMRVFAREGPNRWCDLGKYRVEKVQYSWLPPERRYIYRFTLTPELSTDYESKLWL</sequence>
<dbReference type="InterPro" id="IPR058712">
    <property type="entry name" value="SRA_ScoMcrA"/>
</dbReference>
<dbReference type="eggNOG" id="ENOG5033AK5">
    <property type="taxonomic scope" value="Bacteria"/>
</dbReference>
<name>D7BDY5_ALLS1</name>
<proteinExistence type="predicted"/>
<gene>
    <name evidence="2" type="ordered locus">Mesil_1239</name>
</gene>
<dbReference type="Proteomes" id="UP000001916">
    <property type="component" value="Chromosome"/>
</dbReference>